<dbReference type="NCBIfam" id="TIGR01297">
    <property type="entry name" value="CDF"/>
    <property type="match status" value="1"/>
</dbReference>
<evidence type="ECO:0000259" key="8">
    <source>
        <dbReference type="Pfam" id="PF01545"/>
    </source>
</evidence>
<keyword evidence="3 7" id="KW-0812">Transmembrane</keyword>
<keyword evidence="2" id="KW-0813">Transport</keyword>
<dbReference type="Gene3D" id="1.20.1510.10">
    <property type="entry name" value="Cation efflux protein transmembrane domain"/>
    <property type="match status" value="1"/>
</dbReference>
<keyword evidence="4 7" id="KW-1133">Transmembrane helix</keyword>
<dbReference type="InterPro" id="IPR058533">
    <property type="entry name" value="Cation_efflux_TM"/>
</dbReference>
<reference evidence="9 10" key="1">
    <citation type="journal article" date="2019" name="Int. J. Syst. Evol. Microbiol.">
        <title>The Global Catalogue of Microorganisms (GCM) 10K type strain sequencing project: providing services to taxonomists for standard genome sequencing and annotation.</title>
        <authorList>
            <consortium name="The Broad Institute Genomics Platform"/>
            <consortium name="The Broad Institute Genome Sequencing Center for Infectious Disease"/>
            <person name="Wu L."/>
            <person name="Ma J."/>
        </authorList>
    </citation>
    <scope>NUCLEOTIDE SEQUENCE [LARGE SCALE GENOMIC DNA]</scope>
    <source>
        <strain evidence="9 10">JCM 14924</strain>
    </source>
</reference>
<dbReference type="PANTHER" id="PTHR13414:SF9">
    <property type="entry name" value="PROTON-COUPLED ZINC ANTIPORTER SLC30A9, MITOCHONDRIAL"/>
    <property type="match status" value="1"/>
</dbReference>
<feature type="compositionally biased region" description="Basic and acidic residues" evidence="6">
    <location>
        <begin position="67"/>
        <end position="80"/>
    </location>
</feature>
<feature type="region of interest" description="Disordered" evidence="6">
    <location>
        <begin position="1"/>
        <end position="151"/>
    </location>
</feature>
<feature type="transmembrane region" description="Helical" evidence="7">
    <location>
        <begin position="185"/>
        <end position="206"/>
    </location>
</feature>
<dbReference type="InterPro" id="IPR002524">
    <property type="entry name" value="Cation_efflux"/>
</dbReference>
<dbReference type="Pfam" id="PF01545">
    <property type="entry name" value="Cation_efflux"/>
    <property type="match status" value="1"/>
</dbReference>
<keyword evidence="5 7" id="KW-0472">Membrane</keyword>
<dbReference type="SUPFAM" id="SSF161111">
    <property type="entry name" value="Cation efflux protein transmembrane domain-like"/>
    <property type="match status" value="1"/>
</dbReference>
<evidence type="ECO:0000256" key="5">
    <source>
        <dbReference type="ARBA" id="ARBA00023136"/>
    </source>
</evidence>
<feature type="transmembrane region" description="Helical" evidence="7">
    <location>
        <begin position="226"/>
        <end position="249"/>
    </location>
</feature>
<name>A0ABN3BCK3_9ACTN</name>
<gene>
    <name evidence="9" type="ORF">GCM10009787_14520</name>
</gene>
<dbReference type="EMBL" id="BAAAOQ010000004">
    <property type="protein sequence ID" value="GAA2193301.1"/>
    <property type="molecule type" value="Genomic_DNA"/>
</dbReference>
<evidence type="ECO:0000313" key="9">
    <source>
        <dbReference type="EMBL" id="GAA2193301.1"/>
    </source>
</evidence>
<sequence>MSGTSSERETAARTAEDSADRPARTPAGRDGNRTAGGLPDLRVGGLPGLRGDRRPGDGAGAPPGSDGDGRPDNGDGRPDQKAGGPTGPGAGGTSVPAADGIPVPVADGRPHRKAGGRVAAEPGADTEAHADAEPGADAEVTADAEAAGAKGDRHTRVTVLVALGANLVIAVAKAVGGVLAGSPALLSEAAHSVADSLNEVFLLAALRRSRRPADTRHPFGYGKERFFWSLLAAVGIFVMGGCFSFFQGFEALRGGAEEKLSGYVAGLIVLGVALLAEGASLLRALYQVRRQGDGLGGLRDPALRTVIAEDGTAVLGVSLALAGMALHMATGQVVWEASASLAIGLLLVYVAYRLGRDARAQLVGEAADPELTGRIRALLRAQPEIDSVEAVLTMKMGLESTLVAARVDLMPGLDSERVEEVAVRIKRSLARTFPDVGQIFLDVTDRPAGEARESPAATGERGGA</sequence>
<feature type="transmembrane region" description="Helical" evidence="7">
    <location>
        <begin position="333"/>
        <end position="352"/>
    </location>
</feature>
<feature type="transmembrane region" description="Helical" evidence="7">
    <location>
        <begin position="157"/>
        <end position="179"/>
    </location>
</feature>
<dbReference type="SUPFAM" id="SSF160240">
    <property type="entry name" value="Cation efflux protein cytoplasmic domain-like"/>
    <property type="match status" value="1"/>
</dbReference>
<evidence type="ECO:0000256" key="4">
    <source>
        <dbReference type="ARBA" id="ARBA00022989"/>
    </source>
</evidence>
<evidence type="ECO:0000256" key="2">
    <source>
        <dbReference type="ARBA" id="ARBA00022448"/>
    </source>
</evidence>
<keyword evidence="10" id="KW-1185">Reference proteome</keyword>
<evidence type="ECO:0000256" key="1">
    <source>
        <dbReference type="ARBA" id="ARBA00004141"/>
    </source>
</evidence>
<evidence type="ECO:0000256" key="3">
    <source>
        <dbReference type="ARBA" id="ARBA00022692"/>
    </source>
</evidence>
<dbReference type="PANTHER" id="PTHR13414">
    <property type="entry name" value="HUEL-CATION TRANSPORTER"/>
    <property type="match status" value="1"/>
</dbReference>
<evidence type="ECO:0000256" key="6">
    <source>
        <dbReference type="SAM" id="MobiDB-lite"/>
    </source>
</evidence>
<organism evidence="9 10">
    <name type="scientific">Streptomyces bangladeshensis</name>
    <dbReference type="NCBI Taxonomy" id="295352"/>
    <lineage>
        <taxon>Bacteria</taxon>
        <taxon>Bacillati</taxon>
        <taxon>Actinomycetota</taxon>
        <taxon>Actinomycetes</taxon>
        <taxon>Kitasatosporales</taxon>
        <taxon>Streptomycetaceae</taxon>
        <taxon>Streptomyces</taxon>
    </lineage>
</organism>
<evidence type="ECO:0000313" key="10">
    <source>
        <dbReference type="Proteomes" id="UP001501391"/>
    </source>
</evidence>
<comment type="caution">
    <text evidence="9">The sequence shown here is derived from an EMBL/GenBank/DDBJ whole genome shotgun (WGS) entry which is preliminary data.</text>
</comment>
<dbReference type="InterPro" id="IPR036837">
    <property type="entry name" value="Cation_efflux_CTD_sf"/>
</dbReference>
<accession>A0ABN3BCK3</accession>
<evidence type="ECO:0000256" key="7">
    <source>
        <dbReference type="SAM" id="Phobius"/>
    </source>
</evidence>
<proteinExistence type="predicted"/>
<dbReference type="Gene3D" id="3.30.70.1350">
    <property type="entry name" value="Cation efflux protein, cytoplasmic domain"/>
    <property type="match status" value="1"/>
</dbReference>
<protein>
    <recommendedName>
        <fullName evidence="8">Cation efflux protein transmembrane domain-containing protein</fullName>
    </recommendedName>
</protein>
<comment type="subcellular location">
    <subcellularLocation>
        <location evidence="1">Membrane</location>
        <topology evidence="1">Multi-pass membrane protein</topology>
    </subcellularLocation>
</comment>
<dbReference type="InterPro" id="IPR027469">
    <property type="entry name" value="Cation_efflux_TMD_sf"/>
</dbReference>
<dbReference type="Proteomes" id="UP001501391">
    <property type="component" value="Unassembled WGS sequence"/>
</dbReference>
<feature type="compositionally biased region" description="Basic and acidic residues" evidence="6">
    <location>
        <begin position="1"/>
        <end position="23"/>
    </location>
</feature>
<feature type="transmembrane region" description="Helical" evidence="7">
    <location>
        <begin position="307"/>
        <end position="327"/>
    </location>
</feature>
<feature type="domain" description="Cation efflux protein transmembrane" evidence="8">
    <location>
        <begin position="159"/>
        <end position="363"/>
    </location>
</feature>
<dbReference type="InterPro" id="IPR040177">
    <property type="entry name" value="SLC30A9"/>
</dbReference>
<feature type="transmembrane region" description="Helical" evidence="7">
    <location>
        <begin position="261"/>
        <end position="286"/>
    </location>
</feature>